<organism evidence="2 3">
    <name type="scientific">Ensete ventricosum</name>
    <name type="common">Abyssinian banana</name>
    <name type="synonym">Musa ensete</name>
    <dbReference type="NCBI Taxonomy" id="4639"/>
    <lineage>
        <taxon>Eukaryota</taxon>
        <taxon>Viridiplantae</taxon>
        <taxon>Streptophyta</taxon>
        <taxon>Embryophyta</taxon>
        <taxon>Tracheophyta</taxon>
        <taxon>Spermatophyta</taxon>
        <taxon>Magnoliopsida</taxon>
        <taxon>Liliopsida</taxon>
        <taxon>Zingiberales</taxon>
        <taxon>Musaceae</taxon>
        <taxon>Ensete</taxon>
    </lineage>
</organism>
<proteinExistence type="predicted"/>
<protein>
    <submittedName>
        <fullName evidence="2">Uncharacterized protein</fullName>
    </submittedName>
</protein>
<comment type="caution">
    <text evidence="2">The sequence shown here is derived from an EMBL/GenBank/DDBJ whole genome shotgun (WGS) entry which is preliminary data.</text>
</comment>
<dbReference type="EMBL" id="AMZH03016625">
    <property type="protein sequence ID" value="RRT44198.1"/>
    <property type="molecule type" value="Genomic_DNA"/>
</dbReference>
<accession>A0A426XXB5</accession>
<evidence type="ECO:0000256" key="1">
    <source>
        <dbReference type="SAM" id="MobiDB-lite"/>
    </source>
</evidence>
<gene>
    <name evidence="2" type="ORF">B296_00052604</name>
</gene>
<reference evidence="2 3" key="1">
    <citation type="journal article" date="2014" name="Agronomy (Basel)">
        <title>A Draft Genome Sequence for Ensete ventricosum, the Drought-Tolerant Tree Against Hunger.</title>
        <authorList>
            <person name="Harrison J."/>
            <person name="Moore K.A."/>
            <person name="Paszkiewicz K."/>
            <person name="Jones T."/>
            <person name="Grant M."/>
            <person name="Ambacheew D."/>
            <person name="Muzemil S."/>
            <person name="Studholme D.J."/>
        </authorList>
    </citation>
    <scope>NUCLEOTIDE SEQUENCE [LARGE SCALE GENOMIC DNA]</scope>
</reference>
<evidence type="ECO:0000313" key="2">
    <source>
        <dbReference type="EMBL" id="RRT44198.1"/>
    </source>
</evidence>
<name>A0A426XXB5_ENSVE</name>
<dbReference type="Proteomes" id="UP000287651">
    <property type="component" value="Unassembled WGS sequence"/>
</dbReference>
<evidence type="ECO:0000313" key="3">
    <source>
        <dbReference type="Proteomes" id="UP000287651"/>
    </source>
</evidence>
<dbReference type="AlphaFoldDB" id="A0A426XXB5"/>
<feature type="region of interest" description="Disordered" evidence="1">
    <location>
        <begin position="86"/>
        <end position="145"/>
    </location>
</feature>
<sequence>MWRRNERSINRVVCGVELSASNSNIVFGWTFRVLYSDEKKKEEEEERDGQQPQVLLGFASSPGAPSTWFESPHLDGQVEEYYSRHVSAEENHGGKPRPLPHPAMLSGRGASDLGRPGGFAAQPRPHLLPRSHLDLAGAAEAEEER</sequence>
<feature type="region of interest" description="Disordered" evidence="1">
    <location>
        <begin position="38"/>
        <end position="72"/>
    </location>
</feature>